<evidence type="ECO:0000256" key="3">
    <source>
        <dbReference type="ARBA" id="ARBA00009056"/>
    </source>
</evidence>
<comment type="function">
    <text evidence="14">Adenosyl-L-methionine (AdoMet)-dependent tRNA (uracil-O(2)-)-methyltransferase.</text>
</comment>
<evidence type="ECO:0000256" key="4">
    <source>
        <dbReference type="ARBA" id="ARBA00009364"/>
    </source>
</evidence>
<evidence type="ECO:0000256" key="9">
    <source>
        <dbReference type="ARBA" id="ARBA00022694"/>
    </source>
</evidence>
<dbReference type="OrthoDB" id="10047021at2759"/>
<dbReference type="Pfam" id="PF07757">
    <property type="entry name" value="AdoMet_MTase"/>
    <property type="match status" value="1"/>
</dbReference>
<evidence type="ECO:0000256" key="12">
    <source>
        <dbReference type="ARBA" id="ARBA00047957"/>
    </source>
</evidence>
<dbReference type="GO" id="GO:0005840">
    <property type="term" value="C:ribosome"/>
    <property type="evidence" value="ECO:0007669"/>
    <property type="project" value="UniProtKB-KW"/>
</dbReference>
<dbReference type="Proteomes" id="UP000681722">
    <property type="component" value="Unassembled WGS sequence"/>
</dbReference>
<evidence type="ECO:0000256" key="1">
    <source>
        <dbReference type="ARBA" id="ARBA00002778"/>
    </source>
</evidence>
<dbReference type="PANTHER" id="PTHR21210">
    <property type="entry name" value="TRNA (URACIL-O(2)-)-METHYLTRANSFERASE-RELATED"/>
    <property type="match status" value="1"/>
</dbReference>
<dbReference type="InterPro" id="IPR011332">
    <property type="entry name" value="Ribosomal_zn-bd"/>
</dbReference>
<dbReference type="PANTHER" id="PTHR21210:SF0">
    <property type="entry name" value="TRNA (URACIL-O(2)-)-METHYLTRANSFERASE-RELATED"/>
    <property type="match status" value="1"/>
</dbReference>
<comment type="subcellular location">
    <subcellularLocation>
        <location evidence="2 14">Cytoplasm</location>
    </subcellularLocation>
</comment>
<dbReference type="EMBL" id="CAJNOQ010000465">
    <property type="protein sequence ID" value="CAF0804553.1"/>
    <property type="molecule type" value="Genomic_DNA"/>
</dbReference>
<dbReference type="InterPro" id="IPR029063">
    <property type="entry name" value="SAM-dependent_MTases_sf"/>
</dbReference>
<reference evidence="15" key="1">
    <citation type="submission" date="2021-02" db="EMBL/GenBank/DDBJ databases">
        <authorList>
            <person name="Nowell W R."/>
        </authorList>
    </citation>
    <scope>NUCLEOTIDE SEQUENCE</scope>
</reference>
<comment type="catalytic activity">
    <reaction evidence="12 14">
        <text>uridine(44) in tRNA(Ser) + S-adenosyl-L-methionine = 2'-O-methyluridine(44) in tRNA(Ser) + S-adenosyl-L-homocysteine + H(+)</text>
        <dbReference type="Rhea" id="RHEA:43100"/>
        <dbReference type="Rhea" id="RHEA-COMP:10339"/>
        <dbReference type="Rhea" id="RHEA-COMP:10340"/>
        <dbReference type="ChEBI" id="CHEBI:15378"/>
        <dbReference type="ChEBI" id="CHEBI:57856"/>
        <dbReference type="ChEBI" id="CHEBI:59789"/>
        <dbReference type="ChEBI" id="CHEBI:65315"/>
        <dbReference type="ChEBI" id="CHEBI:74478"/>
        <dbReference type="EC" id="2.1.1.211"/>
    </reaction>
</comment>
<evidence type="ECO:0000313" key="17">
    <source>
        <dbReference type="Proteomes" id="UP000663829"/>
    </source>
</evidence>
<comment type="caution">
    <text evidence="15">The sequence shown here is derived from an EMBL/GenBank/DDBJ whole genome shotgun (WGS) entry which is preliminary data.</text>
</comment>
<proteinExistence type="inferred from homology"/>
<evidence type="ECO:0000256" key="14">
    <source>
        <dbReference type="RuleBase" id="RU368004"/>
    </source>
</evidence>
<dbReference type="GO" id="GO:0030488">
    <property type="term" value="P:tRNA methylation"/>
    <property type="evidence" value="ECO:0007669"/>
    <property type="project" value="UniProtKB-UniRule"/>
</dbReference>
<evidence type="ECO:0000256" key="6">
    <source>
        <dbReference type="ARBA" id="ARBA00022603"/>
    </source>
</evidence>
<dbReference type="GO" id="GO:0003735">
    <property type="term" value="F:structural constituent of ribosome"/>
    <property type="evidence" value="ECO:0007669"/>
    <property type="project" value="InterPro"/>
</dbReference>
<dbReference type="GO" id="GO:0141101">
    <property type="term" value="F:tRNA(Ser) (uridine(44)-2'-O-)-methyltransferase activity"/>
    <property type="evidence" value="ECO:0007669"/>
    <property type="project" value="UniProtKB-EC"/>
</dbReference>
<keyword evidence="8 14" id="KW-0949">S-adenosyl-L-methionine</keyword>
<comment type="similarity">
    <text evidence="3 14">Belongs to the TRM44 family.</text>
</comment>
<comment type="function">
    <text evidence="1">Probable adenosyl-L-methionine (AdoMet)-dependent tRNA (uracil-O(2)-)-methyltransferase.</text>
</comment>
<dbReference type="SUPFAM" id="SSF53335">
    <property type="entry name" value="S-adenosyl-L-methionine-dependent methyltransferases"/>
    <property type="match status" value="1"/>
</dbReference>
<sequence>MTESGDSFQLCFQLDNICTDPERFLSAISTYVNKVHVLNKRVSTAILAKSLSKQDFKFLQSIYPQITANFYIDKRQLLSKNSQLYSDVEEYILYDHLSNNVTFFPVNKEITISFPHETSRRPCSPLIPYCIELTNENNLRLLVSSTSECDNKTMEWFKQILLKKLSTWCQLKDACSSEQTTLKLINITQYQKQYEYLKQKYGKYLIENWQELTDPQKHVHEDIGKIICSVLGIASYLITYWNENACRNEKPTFVDFGCGNGLLTCILNSEGYRGIGIDMRKRRSWKLFDSSSTSYYRELTIDPHNTILFNLLLEQKFSYIIGNHSDELTPWIPVMAQRLNINFFLLPCCFYDFGGKKFTTKKHENQNDAYLNYVEQICQVLNFDVQRDKLRIPSTKAICFIGRRKNINMTGHSNDHQESISTYNARDQILKHFGIDLDCVTAEKETKQSSLMINKKTILQKTVKSDIALILFKYILQNGSISIPDAYNILPMNLKEQIKSEPGGLNSIIKSYKEIFLLSNNNIHIADPLENDMKQKLSKNGGNDQVMKNLKTKICFFHFYHPDGCPLNRKNCKKHTLHKVSQYKKGKDSVHVQGKRRYDMKQQGFGGQKKPVFHKKAKTTKKIVLRMECTECKYKKQLPIKRTKHFELGADKKKKNQVINY</sequence>
<keyword evidence="5 14" id="KW-0963">Cytoplasm</keyword>
<evidence type="ECO:0000256" key="5">
    <source>
        <dbReference type="ARBA" id="ARBA00022490"/>
    </source>
</evidence>
<keyword evidence="9 14" id="KW-0819">tRNA processing</keyword>
<evidence type="ECO:0000256" key="7">
    <source>
        <dbReference type="ARBA" id="ARBA00022679"/>
    </source>
</evidence>
<dbReference type="InterPro" id="IPR011671">
    <property type="entry name" value="tRNA_uracil_MeTrfase"/>
</dbReference>
<dbReference type="GO" id="GO:0006412">
    <property type="term" value="P:translation"/>
    <property type="evidence" value="ECO:0007669"/>
    <property type="project" value="InterPro"/>
</dbReference>
<dbReference type="FunFam" id="3.10.450.80:FF:000001">
    <property type="entry name" value="60S ribosomal protein L44"/>
    <property type="match status" value="1"/>
</dbReference>
<evidence type="ECO:0000256" key="2">
    <source>
        <dbReference type="ARBA" id="ARBA00004496"/>
    </source>
</evidence>
<evidence type="ECO:0000313" key="15">
    <source>
        <dbReference type="EMBL" id="CAF0804553.1"/>
    </source>
</evidence>
<keyword evidence="6 14" id="KW-0489">Methyltransferase</keyword>
<dbReference type="EC" id="2.1.1.211" evidence="14"/>
<dbReference type="EMBL" id="CAJOBC010000465">
    <property type="protein sequence ID" value="CAF3589875.1"/>
    <property type="molecule type" value="Genomic_DNA"/>
</dbReference>
<evidence type="ECO:0000256" key="11">
    <source>
        <dbReference type="ARBA" id="ARBA00023274"/>
    </source>
</evidence>
<keyword evidence="11 13" id="KW-0687">Ribonucleoprotein</keyword>
<keyword evidence="7 14" id="KW-0808">Transferase</keyword>
<evidence type="ECO:0000256" key="8">
    <source>
        <dbReference type="ARBA" id="ARBA00022691"/>
    </source>
</evidence>
<dbReference type="InterPro" id="IPR053708">
    <property type="entry name" value="Ribosomal_LSU_eL42"/>
</dbReference>
<organism evidence="15 17">
    <name type="scientific">Didymodactylos carnosus</name>
    <dbReference type="NCBI Taxonomy" id="1234261"/>
    <lineage>
        <taxon>Eukaryota</taxon>
        <taxon>Metazoa</taxon>
        <taxon>Spiralia</taxon>
        <taxon>Gnathifera</taxon>
        <taxon>Rotifera</taxon>
        <taxon>Eurotatoria</taxon>
        <taxon>Bdelloidea</taxon>
        <taxon>Philodinida</taxon>
        <taxon>Philodinidae</taxon>
        <taxon>Didymodactylos</taxon>
    </lineage>
</organism>
<dbReference type="InterPro" id="IPR000552">
    <property type="entry name" value="Ribosomal_eL44"/>
</dbReference>
<dbReference type="AlphaFoldDB" id="A0A813T0N8"/>
<name>A0A813T0N8_9BILA</name>
<evidence type="ECO:0000313" key="16">
    <source>
        <dbReference type="EMBL" id="CAF3589875.1"/>
    </source>
</evidence>
<dbReference type="PROSITE" id="PS01172">
    <property type="entry name" value="RIBOSOMAL_L44E"/>
    <property type="match status" value="1"/>
</dbReference>
<protein>
    <recommendedName>
        <fullName evidence="14">tRNA (uracil-O(2)-)-methyltransferase</fullName>
        <ecNumber evidence="14">2.1.1.211</ecNumber>
    </recommendedName>
</protein>
<comment type="similarity">
    <text evidence="4 13">Belongs to the eukaryotic ribosomal protein eL42 family.</text>
</comment>
<dbReference type="GO" id="GO:0005737">
    <property type="term" value="C:cytoplasm"/>
    <property type="evidence" value="ECO:0007669"/>
    <property type="project" value="UniProtKB-SubCell"/>
</dbReference>
<keyword evidence="10 13" id="KW-0689">Ribosomal protein</keyword>
<dbReference type="GO" id="GO:1990904">
    <property type="term" value="C:ribonucleoprotein complex"/>
    <property type="evidence" value="ECO:0007669"/>
    <property type="project" value="UniProtKB-KW"/>
</dbReference>
<dbReference type="SUPFAM" id="SSF57829">
    <property type="entry name" value="Zn-binding ribosomal proteins"/>
    <property type="match status" value="1"/>
</dbReference>
<gene>
    <name evidence="15" type="ORF">GPM918_LOCUS3702</name>
    <name evidence="16" type="ORF">SRO942_LOCUS3702</name>
</gene>
<dbReference type="Gene3D" id="3.10.450.80">
    <property type="match status" value="1"/>
</dbReference>
<evidence type="ECO:0000256" key="13">
    <source>
        <dbReference type="RuleBase" id="RU000666"/>
    </source>
</evidence>
<dbReference type="Pfam" id="PF00935">
    <property type="entry name" value="Ribosomal_L44"/>
    <property type="match status" value="1"/>
</dbReference>
<evidence type="ECO:0000256" key="10">
    <source>
        <dbReference type="ARBA" id="ARBA00022980"/>
    </source>
</evidence>
<dbReference type="Proteomes" id="UP000663829">
    <property type="component" value="Unassembled WGS sequence"/>
</dbReference>
<keyword evidence="17" id="KW-1185">Reference proteome</keyword>
<accession>A0A813T0N8</accession>